<evidence type="ECO:0000256" key="1">
    <source>
        <dbReference type="ARBA" id="ARBA00023125"/>
    </source>
</evidence>
<evidence type="ECO:0000259" key="3">
    <source>
        <dbReference type="PROSITE" id="PS50977"/>
    </source>
</evidence>
<protein>
    <submittedName>
        <fullName evidence="4">TetR/AcrR family transcriptional regulator</fullName>
    </submittedName>
</protein>
<keyword evidence="5" id="KW-1185">Reference proteome</keyword>
<sequence>MNKFNVYFTDMKSQSSKRTYRMTARAKKASENEINIMKAAVELWVDFSIQDITLEKVAEKSGVTVRTILRKFGSKEGLIEACVENDTASRRNSRDLAVTGEYKNALDILLQDYEKLGDASFRTLAVEKELPIARKILNRGRKSHREWCARIFSTDLPEVNAPDYEHKLLTFITATEFYLWKLLRRDLGKSYEETFEVFKSLVEGLIQRKIT</sequence>
<dbReference type="PROSITE" id="PS50977">
    <property type="entry name" value="HTH_TETR_2"/>
    <property type="match status" value="1"/>
</dbReference>
<reference evidence="5" key="1">
    <citation type="journal article" date="2019" name="Int. J. Syst. Evol. Microbiol.">
        <title>The Global Catalogue of Microorganisms (GCM) 10K type strain sequencing project: providing services to taxonomists for standard genome sequencing and annotation.</title>
        <authorList>
            <consortium name="The Broad Institute Genomics Platform"/>
            <consortium name="The Broad Institute Genome Sequencing Center for Infectious Disease"/>
            <person name="Wu L."/>
            <person name="Ma J."/>
        </authorList>
    </citation>
    <scope>NUCLEOTIDE SEQUENCE [LARGE SCALE GENOMIC DNA]</scope>
    <source>
        <strain evidence="5">KCTC 19812</strain>
    </source>
</reference>
<evidence type="ECO:0000313" key="5">
    <source>
        <dbReference type="Proteomes" id="UP001597414"/>
    </source>
</evidence>
<dbReference type="Gene3D" id="1.10.357.10">
    <property type="entry name" value="Tetracycline Repressor, domain 2"/>
    <property type="match status" value="1"/>
</dbReference>
<dbReference type="InterPro" id="IPR001647">
    <property type="entry name" value="HTH_TetR"/>
</dbReference>
<organism evidence="4 5">
    <name type="scientific">Shivajiella indica</name>
    <dbReference type="NCBI Taxonomy" id="872115"/>
    <lineage>
        <taxon>Bacteria</taxon>
        <taxon>Pseudomonadati</taxon>
        <taxon>Bacteroidota</taxon>
        <taxon>Cytophagia</taxon>
        <taxon>Cytophagales</taxon>
        <taxon>Cyclobacteriaceae</taxon>
        <taxon>Shivajiella</taxon>
    </lineage>
</organism>
<name>A0ABW5BB52_9BACT</name>
<keyword evidence="1 2" id="KW-0238">DNA-binding</keyword>
<dbReference type="InterPro" id="IPR009057">
    <property type="entry name" value="Homeodomain-like_sf"/>
</dbReference>
<dbReference type="SUPFAM" id="SSF46689">
    <property type="entry name" value="Homeodomain-like"/>
    <property type="match status" value="1"/>
</dbReference>
<proteinExistence type="predicted"/>
<evidence type="ECO:0000313" key="4">
    <source>
        <dbReference type="EMBL" id="MFD2203353.1"/>
    </source>
</evidence>
<feature type="domain" description="HTH tetR-type" evidence="3">
    <location>
        <begin position="30"/>
        <end position="90"/>
    </location>
</feature>
<feature type="DNA-binding region" description="H-T-H motif" evidence="2">
    <location>
        <begin position="53"/>
        <end position="72"/>
    </location>
</feature>
<gene>
    <name evidence="4" type="ORF">ACFSKV_17370</name>
</gene>
<comment type="caution">
    <text evidence="4">The sequence shown here is derived from an EMBL/GenBank/DDBJ whole genome shotgun (WGS) entry which is preliminary data.</text>
</comment>
<dbReference type="EMBL" id="JBHUIV010000025">
    <property type="protein sequence ID" value="MFD2203353.1"/>
    <property type="molecule type" value="Genomic_DNA"/>
</dbReference>
<dbReference type="Proteomes" id="UP001597414">
    <property type="component" value="Unassembled WGS sequence"/>
</dbReference>
<evidence type="ECO:0000256" key="2">
    <source>
        <dbReference type="PROSITE-ProRule" id="PRU00335"/>
    </source>
</evidence>
<dbReference type="Pfam" id="PF00440">
    <property type="entry name" value="TetR_N"/>
    <property type="match status" value="1"/>
</dbReference>
<dbReference type="RefSeq" id="WP_380805642.1">
    <property type="nucleotide sequence ID" value="NZ_JBHUIV010000025.1"/>
</dbReference>
<accession>A0ABW5BB52</accession>